<feature type="domain" description="HTH cro/C1-type" evidence="1">
    <location>
        <begin position="10"/>
        <end position="67"/>
    </location>
</feature>
<dbReference type="CDD" id="cd00093">
    <property type="entry name" value="HTH_XRE"/>
    <property type="match status" value="1"/>
</dbReference>
<evidence type="ECO:0000313" key="3">
    <source>
        <dbReference type="Proteomes" id="UP000293089"/>
    </source>
</evidence>
<name>A0ABY1WB52_9GAMM</name>
<proteinExistence type="predicted"/>
<dbReference type="InterPro" id="IPR010982">
    <property type="entry name" value="Lambda_DNA-bd_dom_sf"/>
</dbReference>
<organism evidence="2 3">
    <name type="scientific">Pseudoxanthomonas winnipegensis</name>
    <dbReference type="NCBI Taxonomy" id="2480810"/>
    <lineage>
        <taxon>Bacteria</taxon>
        <taxon>Pseudomonadati</taxon>
        <taxon>Pseudomonadota</taxon>
        <taxon>Gammaproteobacteria</taxon>
        <taxon>Lysobacterales</taxon>
        <taxon>Lysobacteraceae</taxon>
        <taxon>Pseudoxanthomonas</taxon>
    </lineage>
</organism>
<dbReference type="Proteomes" id="UP000293089">
    <property type="component" value="Unassembled WGS sequence"/>
</dbReference>
<comment type="caution">
    <text evidence="2">The sequence shown here is derived from an EMBL/GenBank/DDBJ whole genome shotgun (WGS) entry which is preliminary data.</text>
</comment>
<protein>
    <submittedName>
        <fullName evidence="2">XRE family transcriptional regulator</fullName>
    </submittedName>
</protein>
<evidence type="ECO:0000313" key="2">
    <source>
        <dbReference type="EMBL" id="TAA18224.1"/>
    </source>
</evidence>
<reference evidence="2 3" key="1">
    <citation type="submission" date="2019-02" db="EMBL/GenBank/DDBJ databases">
        <title>WGS of Pseudoxanthomonas species novum from clinical isolates.</title>
        <authorList>
            <person name="Bernier A.-M."/>
            <person name="Bernard K."/>
            <person name="Vachon A."/>
        </authorList>
    </citation>
    <scope>NUCLEOTIDE SEQUENCE [LARGE SCALE GENOMIC DNA]</scope>
    <source>
        <strain evidence="3">NML 170316</strain>
    </source>
</reference>
<dbReference type="SMART" id="SM00530">
    <property type="entry name" value="HTH_XRE"/>
    <property type="match status" value="1"/>
</dbReference>
<dbReference type="Gene3D" id="1.10.260.40">
    <property type="entry name" value="lambda repressor-like DNA-binding domains"/>
    <property type="match status" value="1"/>
</dbReference>
<dbReference type="RefSeq" id="WP_130532643.1">
    <property type="nucleotide sequence ID" value="NZ_SHME01000004.1"/>
</dbReference>
<dbReference type="InterPro" id="IPR001387">
    <property type="entry name" value="Cro/C1-type_HTH"/>
</dbReference>
<gene>
    <name evidence="2" type="ORF">EA658_13845</name>
</gene>
<evidence type="ECO:0000259" key="1">
    <source>
        <dbReference type="PROSITE" id="PS50943"/>
    </source>
</evidence>
<accession>A0ABY1WB52</accession>
<sequence>MAKETIGARLQAAMDARGLKAAEVARLSRSTSATISNWLKDNVEPEHVKAEQLFRIAHAVGLSGYELLTGSSSYMEPRGVAETAATYESQPVQLEDWKIAFQLVAEALGEKLELPPSKHAEVTLLTHELLTEGMPRAKVLRFVRAAAA</sequence>
<dbReference type="EMBL" id="SHME01000004">
    <property type="protein sequence ID" value="TAA18224.1"/>
    <property type="molecule type" value="Genomic_DNA"/>
</dbReference>
<keyword evidence="3" id="KW-1185">Reference proteome</keyword>
<dbReference type="PROSITE" id="PS50943">
    <property type="entry name" value="HTH_CROC1"/>
    <property type="match status" value="1"/>
</dbReference>
<dbReference type="SUPFAM" id="SSF47413">
    <property type="entry name" value="lambda repressor-like DNA-binding domains"/>
    <property type="match status" value="1"/>
</dbReference>